<dbReference type="EMBL" id="MVJN01000010">
    <property type="protein sequence ID" value="RAP35278.1"/>
    <property type="molecule type" value="Genomic_DNA"/>
</dbReference>
<evidence type="ECO:0000313" key="3">
    <source>
        <dbReference type="Proteomes" id="UP000249458"/>
    </source>
</evidence>
<dbReference type="Proteomes" id="UP000249458">
    <property type="component" value="Unassembled WGS sequence"/>
</dbReference>
<evidence type="ECO:0000313" key="2">
    <source>
        <dbReference type="EMBL" id="RAP35278.1"/>
    </source>
</evidence>
<dbReference type="InterPro" id="IPR015032">
    <property type="entry name" value="ThsB__TIR-like_domain"/>
</dbReference>
<organism evidence="2 3">
    <name type="scientific">Legionella quinlivanii</name>
    <dbReference type="NCBI Taxonomy" id="45073"/>
    <lineage>
        <taxon>Bacteria</taxon>
        <taxon>Pseudomonadati</taxon>
        <taxon>Pseudomonadota</taxon>
        <taxon>Gammaproteobacteria</taxon>
        <taxon>Legionellales</taxon>
        <taxon>Legionellaceae</taxon>
        <taxon>Legionella</taxon>
    </lineage>
</organism>
<feature type="domain" description="Thoeris protein ThsB TIR-like" evidence="1">
    <location>
        <begin position="6"/>
        <end position="104"/>
    </location>
</feature>
<evidence type="ECO:0000259" key="1">
    <source>
        <dbReference type="Pfam" id="PF08937"/>
    </source>
</evidence>
<dbReference type="Pfam" id="PF08937">
    <property type="entry name" value="ThsB_TIR"/>
    <property type="match status" value="1"/>
</dbReference>
<protein>
    <submittedName>
        <fullName evidence="2">TIR-like domain-containing protein</fullName>
    </submittedName>
</protein>
<accession>A0A364LGF3</accession>
<comment type="caution">
    <text evidence="2">The sequence shown here is derived from an EMBL/GenBank/DDBJ whole genome shotgun (WGS) entry which is preliminary data.</text>
</comment>
<dbReference type="Gene3D" id="3.40.50.11200">
    <property type="match status" value="1"/>
</dbReference>
<gene>
    <name evidence="2" type="ORF">B1207_12965</name>
</gene>
<name>A0A364LGF3_9GAMM</name>
<sequence>MARKVFFSFHYENDIRRVVQVRNSWRIRNGNDTQPFMDKADWETLKRSNDKAIENWIEKQLKGTSVTVVLIGSDTFNRPWVRHEINRSHLLGKGMIGVYIHNVKDPQNGTSLKGKNPFDYWYIEESNRRKYFSEIYPTYDWVTDSGYNNIENWIETAVRNAGR</sequence>
<dbReference type="AlphaFoldDB" id="A0A364LGF3"/>
<dbReference type="RefSeq" id="WP_112220363.1">
    <property type="nucleotide sequence ID" value="NZ_MVJN01000010.1"/>
</dbReference>
<dbReference type="InterPro" id="IPR036490">
    <property type="entry name" value="ThsB_TIR-like_sf"/>
</dbReference>
<dbReference type="SUPFAM" id="SSF52206">
    <property type="entry name" value="Hypothetical protein MTH538"/>
    <property type="match status" value="1"/>
</dbReference>
<proteinExistence type="predicted"/>
<reference evidence="2 3" key="1">
    <citation type="submission" date="2017-02" db="EMBL/GenBank/DDBJ databases">
        <title>Legionella quilivanii strain from human: case report and whole genome sequencing analysis.</title>
        <authorList>
            <person name="Lalancette C."/>
            <person name="Leduc J.-M."/>
            <person name="Levesque S."/>
            <person name="Fournier E."/>
            <person name="Saoud J."/>
            <person name="Faucher S.P."/>
            <person name="Bernard K."/>
            <person name="Martineau C."/>
            <person name="Longtin J."/>
        </authorList>
    </citation>
    <scope>NUCLEOTIDE SEQUENCE [LARGE SCALE GENOMIC DNA]</scope>
    <source>
        <strain evidence="2 3">ID143958</strain>
    </source>
</reference>